<dbReference type="EC" id="3.1.3.-" evidence="7"/>
<evidence type="ECO:0000256" key="5">
    <source>
        <dbReference type="ARBA" id="ARBA00022840"/>
    </source>
</evidence>
<dbReference type="InterPro" id="IPR036890">
    <property type="entry name" value="HATPase_C_sf"/>
</dbReference>
<reference evidence="10 11" key="1">
    <citation type="submission" date="2018-04" db="EMBL/GenBank/DDBJ databases">
        <title>Camelliibacillus theae gen. nov., sp. nov., isolated from Pu'er tea.</title>
        <authorList>
            <person name="Niu L."/>
        </authorList>
    </citation>
    <scope>NUCLEOTIDE SEQUENCE [LARGE SCALE GENOMIC DNA]</scope>
    <source>
        <strain evidence="10 11">T8</strain>
    </source>
</reference>
<evidence type="ECO:0000256" key="7">
    <source>
        <dbReference type="PIRNR" id="PIRNR003169"/>
    </source>
</evidence>
<dbReference type="InterPro" id="IPR050482">
    <property type="entry name" value="Sensor_HK_TwoCompSys"/>
</dbReference>
<evidence type="ECO:0000256" key="4">
    <source>
        <dbReference type="ARBA" id="ARBA00022777"/>
    </source>
</evidence>
<dbReference type="EC" id="2.7.13.3" evidence="7"/>
<keyword evidence="2 7" id="KW-0808">Transferase</keyword>
<dbReference type="GO" id="GO:0005737">
    <property type="term" value="C:cytoplasm"/>
    <property type="evidence" value="ECO:0007669"/>
    <property type="project" value="UniProtKB-SubCell"/>
</dbReference>
<accession>A0A2U1K5V9</accession>
<dbReference type="Pfam" id="PF05384">
    <property type="entry name" value="DegS"/>
    <property type="match status" value="1"/>
</dbReference>
<keyword evidence="8" id="KW-0175">Coiled coil</keyword>
<comment type="subcellular location">
    <subcellularLocation>
        <location evidence="7">Cytoplasm</location>
    </subcellularLocation>
</comment>
<dbReference type="Gene3D" id="1.20.5.1930">
    <property type="match status" value="1"/>
</dbReference>
<dbReference type="PROSITE" id="PS50109">
    <property type="entry name" value="HIS_KIN"/>
    <property type="match status" value="1"/>
</dbReference>
<dbReference type="PANTHER" id="PTHR24421:SF55">
    <property type="entry name" value="SENSOR HISTIDINE KINASE YDFH"/>
    <property type="match status" value="1"/>
</dbReference>
<dbReference type="Gene3D" id="3.30.565.10">
    <property type="entry name" value="Histidine kinase-like ATPase, C-terminal domain"/>
    <property type="match status" value="1"/>
</dbReference>
<evidence type="ECO:0000313" key="11">
    <source>
        <dbReference type="Proteomes" id="UP000245998"/>
    </source>
</evidence>
<comment type="catalytic activity">
    <reaction evidence="1 7">
        <text>ATP + protein L-histidine = ADP + protein N-phospho-L-histidine.</text>
        <dbReference type="EC" id="2.7.13.3"/>
    </reaction>
</comment>
<comment type="caution">
    <text evidence="10">The sequence shown here is derived from an EMBL/GenBank/DDBJ whole genome shotgun (WGS) entry which is preliminary data.</text>
</comment>
<dbReference type="GO" id="GO:0046983">
    <property type="term" value="F:protein dimerization activity"/>
    <property type="evidence" value="ECO:0007669"/>
    <property type="project" value="InterPro"/>
</dbReference>
<dbReference type="EMBL" id="QCZG01000007">
    <property type="protein sequence ID" value="PWA12635.1"/>
    <property type="molecule type" value="Genomic_DNA"/>
</dbReference>
<dbReference type="SUPFAM" id="SSF55874">
    <property type="entry name" value="ATPase domain of HSP90 chaperone/DNA topoisomerase II/histidine kinase"/>
    <property type="match status" value="1"/>
</dbReference>
<keyword evidence="3 7" id="KW-0547">Nucleotide-binding</keyword>
<evidence type="ECO:0000259" key="9">
    <source>
        <dbReference type="PROSITE" id="PS50109"/>
    </source>
</evidence>
<organism evidence="10 11">
    <name type="scientific">Pueribacillus theae</name>
    <dbReference type="NCBI Taxonomy" id="2171751"/>
    <lineage>
        <taxon>Bacteria</taxon>
        <taxon>Bacillati</taxon>
        <taxon>Bacillota</taxon>
        <taxon>Bacilli</taxon>
        <taxon>Bacillales</taxon>
        <taxon>Bacillaceae</taxon>
        <taxon>Pueribacillus</taxon>
    </lineage>
</organism>
<name>A0A2U1K5V9_9BACI</name>
<keyword evidence="7" id="KW-0904">Protein phosphatase</keyword>
<dbReference type="AlphaFoldDB" id="A0A2U1K5V9"/>
<dbReference type="GO" id="GO:0000155">
    <property type="term" value="F:phosphorelay sensor kinase activity"/>
    <property type="evidence" value="ECO:0007669"/>
    <property type="project" value="UniProtKB-UniRule"/>
</dbReference>
<dbReference type="RefSeq" id="WP_116553839.1">
    <property type="nucleotide sequence ID" value="NZ_QCZG01000007.1"/>
</dbReference>
<feature type="coiled-coil region" evidence="8">
    <location>
        <begin position="40"/>
        <end position="138"/>
    </location>
</feature>
<evidence type="ECO:0000256" key="1">
    <source>
        <dbReference type="ARBA" id="ARBA00000085"/>
    </source>
</evidence>
<evidence type="ECO:0000256" key="2">
    <source>
        <dbReference type="ARBA" id="ARBA00022679"/>
    </source>
</evidence>
<dbReference type="PANTHER" id="PTHR24421">
    <property type="entry name" value="NITRATE/NITRITE SENSOR PROTEIN NARX-RELATED"/>
    <property type="match status" value="1"/>
</dbReference>
<keyword evidence="5 7" id="KW-0067">ATP-binding</keyword>
<proteinExistence type="predicted"/>
<keyword evidence="7" id="KW-0378">Hydrolase</keyword>
<dbReference type="CDD" id="cd16917">
    <property type="entry name" value="HATPase_UhpB-NarQ-NarX-like"/>
    <property type="match status" value="1"/>
</dbReference>
<dbReference type="Pfam" id="PF07730">
    <property type="entry name" value="HisKA_3"/>
    <property type="match status" value="1"/>
</dbReference>
<comment type="function">
    <text evidence="7">Member of the two-component regulatory system DegS/DegU, which plays an important role in the transition growth phase.</text>
</comment>
<dbReference type="PIRSF" id="PIRSF003169">
    <property type="entry name" value="STHK_DegS"/>
    <property type="match status" value="1"/>
</dbReference>
<dbReference type="InterPro" id="IPR016381">
    <property type="entry name" value="Sig_transdc_His_kinase_DegS"/>
</dbReference>
<dbReference type="SMART" id="SM00387">
    <property type="entry name" value="HATPase_c"/>
    <property type="match status" value="1"/>
</dbReference>
<gene>
    <name evidence="10" type="ORF">DCC39_05280</name>
</gene>
<dbReference type="InterPro" id="IPR003594">
    <property type="entry name" value="HATPase_dom"/>
</dbReference>
<keyword evidence="4 7" id="KW-0418">Kinase</keyword>
<dbReference type="GO" id="GO:0005524">
    <property type="term" value="F:ATP binding"/>
    <property type="evidence" value="ECO:0007669"/>
    <property type="project" value="UniProtKB-UniRule"/>
</dbReference>
<dbReference type="OrthoDB" id="9781904at2"/>
<sequence>MNSKKISSKLLDQILDETIYKVSESKNEVFEIGELSRKEFERLLKKLENIKIDVAKVIDERDLLEEKTRLARNRLAKVSHNFNKYTEEDVKQVYETANDLQIKLNVLREREIQLRERRDELERRLLQVKETISKAENLTRHISVVLNYLSGDLKRMGELIEDANRRQTLGLRIIEAQEEERRRLSREIHDGPAQMLANMLLRSELIEKKIQYKGTDAAIAEFRELRQLVRNSLQEVRRIIYDLRPMALDDFGLIPTLKKYINTVSENFGTEVTIQIIGQEKRLASNLEIALFRLAQEAVQNACKHAKASQIQVKVEFRDEQLTLLVKDNGIGFDYNVKKENAFGLIGMNERVDLLEGKFMLESTPEKGTTILIQIPIKKQEVRDEVYN</sequence>
<feature type="domain" description="Histidine kinase" evidence="9">
    <location>
        <begin position="183"/>
        <end position="379"/>
    </location>
</feature>
<evidence type="ECO:0000313" key="10">
    <source>
        <dbReference type="EMBL" id="PWA12635.1"/>
    </source>
</evidence>
<evidence type="ECO:0000256" key="3">
    <source>
        <dbReference type="ARBA" id="ARBA00022741"/>
    </source>
</evidence>
<evidence type="ECO:0000256" key="8">
    <source>
        <dbReference type="SAM" id="Coils"/>
    </source>
</evidence>
<dbReference type="Pfam" id="PF02518">
    <property type="entry name" value="HATPase_c"/>
    <property type="match status" value="1"/>
</dbReference>
<dbReference type="InterPro" id="IPR011712">
    <property type="entry name" value="Sig_transdc_His_kin_sub3_dim/P"/>
</dbReference>
<dbReference type="InterPro" id="IPR008595">
    <property type="entry name" value="DegS"/>
</dbReference>
<dbReference type="Proteomes" id="UP000245998">
    <property type="component" value="Unassembled WGS sequence"/>
</dbReference>
<dbReference type="InterPro" id="IPR005467">
    <property type="entry name" value="His_kinase_dom"/>
</dbReference>
<keyword evidence="7" id="KW-0963">Cytoplasm</keyword>
<evidence type="ECO:0000256" key="6">
    <source>
        <dbReference type="ARBA" id="ARBA00023012"/>
    </source>
</evidence>
<dbReference type="GO" id="GO:0016020">
    <property type="term" value="C:membrane"/>
    <property type="evidence" value="ECO:0007669"/>
    <property type="project" value="InterPro"/>
</dbReference>
<keyword evidence="6 7" id="KW-0902">Two-component regulatory system</keyword>
<keyword evidence="11" id="KW-1185">Reference proteome</keyword>
<dbReference type="GO" id="GO:0004721">
    <property type="term" value="F:phosphoprotein phosphatase activity"/>
    <property type="evidence" value="ECO:0007669"/>
    <property type="project" value="UniProtKB-UniRule"/>
</dbReference>
<protein>
    <recommendedName>
        <fullName evidence="7">Signal transduction histidine-protein kinase/phosphatase DegS</fullName>
        <ecNumber evidence="7">2.7.13.3</ecNumber>
        <ecNumber evidence="7">3.1.3.-</ecNumber>
    </recommendedName>
</protein>